<feature type="region of interest" description="Disordered" evidence="1">
    <location>
        <begin position="647"/>
        <end position="677"/>
    </location>
</feature>
<protein>
    <recommendedName>
        <fullName evidence="4">Flocculation protein</fullName>
    </recommendedName>
</protein>
<organism evidence="2 3">
    <name type="scientific">Lithospermum erythrorhizon</name>
    <name type="common">Purple gromwell</name>
    <name type="synonym">Lithospermum officinale var. erythrorhizon</name>
    <dbReference type="NCBI Taxonomy" id="34254"/>
    <lineage>
        <taxon>Eukaryota</taxon>
        <taxon>Viridiplantae</taxon>
        <taxon>Streptophyta</taxon>
        <taxon>Embryophyta</taxon>
        <taxon>Tracheophyta</taxon>
        <taxon>Spermatophyta</taxon>
        <taxon>Magnoliopsida</taxon>
        <taxon>eudicotyledons</taxon>
        <taxon>Gunneridae</taxon>
        <taxon>Pentapetalae</taxon>
        <taxon>asterids</taxon>
        <taxon>lamiids</taxon>
        <taxon>Boraginales</taxon>
        <taxon>Boraginaceae</taxon>
        <taxon>Boraginoideae</taxon>
        <taxon>Lithospermeae</taxon>
        <taxon>Lithospermum</taxon>
    </lineage>
</organism>
<name>A0AAV3RIU7_LITER</name>
<evidence type="ECO:0000313" key="2">
    <source>
        <dbReference type="EMBL" id="GAA0176347.1"/>
    </source>
</evidence>
<evidence type="ECO:0008006" key="4">
    <source>
        <dbReference type="Google" id="ProtNLM"/>
    </source>
</evidence>
<feature type="compositionally biased region" description="Polar residues" evidence="1">
    <location>
        <begin position="311"/>
        <end position="325"/>
    </location>
</feature>
<comment type="caution">
    <text evidence="2">The sequence shown here is derived from an EMBL/GenBank/DDBJ whole genome shotgun (WGS) entry which is preliminary data.</text>
</comment>
<keyword evidence="3" id="KW-1185">Reference proteome</keyword>
<sequence length="677" mass="72926">MVNSDKQSSNNTDREIDDVDSVDYLMAVDSSPAAESLSEVLEGIFVEDGDGDLVVQRNREDIVLRFLQALDMQVMGACRSDERLKPFLKLNVSSGAAEDLLLAHLSQHFEPAEIGMLARCLCIPLVSIRVGKIKEHGALLCPTDKRGNLNLILLPTSDLRILFLGDDGCIERLATFSFGAENSSIEIKDIPADRSGRSFSLKIHGDKVYYFWCSEKSKLLGDELLRKMKDLLSRRPNLCELTGISESRLDCFATQLRAYLPGSSLPSAQAGSTHAEPTSVDNSLESLGFSTQSTITYSKSLRQWHHGTNGVKSSSFCQGSLSPRPSTFKEGEPRNLSSLKCVAREKIKHHGDGYQSCIDGLTSTSSGTCLPKSDNGKFLEAVEGFPFPPVEAIGRLGDSSSLLPPASVSPLGSPFFSPYYVWCPPVAATPTHSSRSFSQLPVSSSESLSLPSLSTLLSPAKSSTLLSSIPPLNVVELPPLEFPPLFPEPLVRSQVSTSQQILTFTPLMCDSIVHIPVIDVCSSGQGYLVSAGPGIQTTIPPLHPNFMNPLIPESESVVEKSARETLRLLINSSNQPNSLLDVLPSVIISSDERPNIFAAGSRGLYSGSRDVHAITNSIAAMGLVQMGDPFEGGHARRNIGRKESMNPLENSAHSATSGFSEGQADARGDEGSGTAEF</sequence>
<feature type="region of interest" description="Disordered" evidence="1">
    <location>
        <begin position="311"/>
        <end position="332"/>
    </location>
</feature>
<dbReference type="PANTHER" id="PTHR36741:SF1">
    <property type="entry name" value="OS07G0100500 PROTEIN"/>
    <property type="match status" value="1"/>
</dbReference>
<dbReference type="EMBL" id="BAABME010010084">
    <property type="protein sequence ID" value="GAA0176347.1"/>
    <property type="molecule type" value="Genomic_DNA"/>
</dbReference>
<dbReference type="Proteomes" id="UP001454036">
    <property type="component" value="Unassembled WGS sequence"/>
</dbReference>
<dbReference type="PANTHER" id="PTHR36741">
    <property type="entry name" value="OS07G0100500 PROTEIN"/>
    <property type="match status" value="1"/>
</dbReference>
<proteinExistence type="predicted"/>
<feature type="compositionally biased region" description="Polar residues" evidence="1">
    <location>
        <begin position="647"/>
        <end position="660"/>
    </location>
</feature>
<gene>
    <name evidence="2" type="ORF">LIER_29356</name>
</gene>
<dbReference type="AlphaFoldDB" id="A0AAV3RIU7"/>
<reference evidence="2 3" key="1">
    <citation type="submission" date="2024-01" db="EMBL/GenBank/DDBJ databases">
        <title>The complete chloroplast genome sequence of Lithospermum erythrorhizon: insights into the phylogenetic relationship among Boraginaceae species and the maternal lineages of purple gromwells.</title>
        <authorList>
            <person name="Okada T."/>
            <person name="Watanabe K."/>
        </authorList>
    </citation>
    <scope>NUCLEOTIDE SEQUENCE [LARGE SCALE GENOMIC DNA]</scope>
</reference>
<accession>A0AAV3RIU7</accession>
<evidence type="ECO:0000256" key="1">
    <source>
        <dbReference type="SAM" id="MobiDB-lite"/>
    </source>
</evidence>
<evidence type="ECO:0000313" key="3">
    <source>
        <dbReference type="Proteomes" id="UP001454036"/>
    </source>
</evidence>